<proteinExistence type="predicted"/>
<name>A0A7J0C7C3_9ACTN</name>
<dbReference type="AlphaFoldDB" id="A0A7J0C7C3"/>
<evidence type="ECO:0000313" key="3">
    <source>
        <dbReference type="Proteomes" id="UP000498980"/>
    </source>
</evidence>
<organism evidence="2 3">
    <name type="scientific">Streptomyces fulvorobeus</name>
    <dbReference type="NCBI Taxonomy" id="284028"/>
    <lineage>
        <taxon>Bacteria</taxon>
        <taxon>Bacillati</taxon>
        <taxon>Actinomycetota</taxon>
        <taxon>Actinomycetes</taxon>
        <taxon>Kitasatosporales</taxon>
        <taxon>Streptomycetaceae</taxon>
        <taxon>Streptomyces</taxon>
    </lineage>
</organism>
<comment type="caution">
    <text evidence="2">The sequence shown here is derived from an EMBL/GenBank/DDBJ whole genome shotgun (WGS) entry which is preliminary data.</text>
</comment>
<keyword evidence="3" id="KW-1185">Reference proteome</keyword>
<dbReference type="Proteomes" id="UP000498980">
    <property type="component" value="Unassembled WGS sequence"/>
</dbReference>
<feature type="region of interest" description="Disordered" evidence="1">
    <location>
        <begin position="16"/>
        <end position="49"/>
    </location>
</feature>
<gene>
    <name evidence="2" type="ORF">Sfulv_31620</name>
</gene>
<reference evidence="2 3" key="1">
    <citation type="submission" date="2020-05" db="EMBL/GenBank/DDBJ databases">
        <title>Whole genome shotgun sequence of Streptomyces fulvorobeus NBRC 15897.</title>
        <authorList>
            <person name="Komaki H."/>
            <person name="Tamura T."/>
        </authorList>
    </citation>
    <scope>NUCLEOTIDE SEQUENCE [LARGE SCALE GENOMIC DNA]</scope>
    <source>
        <strain evidence="2 3">NBRC 15897</strain>
    </source>
</reference>
<dbReference type="EMBL" id="BLWC01000001">
    <property type="protein sequence ID" value="GFM98351.1"/>
    <property type="molecule type" value="Genomic_DNA"/>
</dbReference>
<accession>A0A7J0C7C3</accession>
<sequence>MRGAFVVGGWPGVPNLRPGAASVTPRPADARADSAWPLATRPGGGATENEDAAYERAALRLMSGMSRQFRGPGRDITAALKQFRGAVARIEQWERRARSLA</sequence>
<evidence type="ECO:0000313" key="2">
    <source>
        <dbReference type="EMBL" id="GFM98351.1"/>
    </source>
</evidence>
<evidence type="ECO:0000256" key="1">
    <source>
        <dbReference type="SAM" id="MobiDB-lite"/>
    </source>
</evidence>
<protein>
    <submittedName>
        <fullName evidence="2">Uncharacterized protein</fullName>
    </submittedName>
</protein>